<dbReference type="Gene3D" id="3.40.50.1580">
    <property type="entry name" value="Nucleoside phosphorylase domain"/>
    <property type="match status" value="1"/>
</dbReference>
<evidence type="ECO:0000313" key="2">
    <source>
        <dbReference type="EMBL" id="SFM51302.1"/>
    </source>
</evidence>
<accession>A0A1I4RGA1</accession>
<dbReference type="InterPro" id="IPR000845">
    <property type="entry name" value="Nucleoside_phosphorylase_d"/>
</dbReference>
<dbReference type="AlphaFoldDB" id="A0A1I4RGA1"/>
<dbReference type="EMBL" id="FOUU01000001">
    <property type="protein sequence ID" value="SFM51302.1"/>
    <property type="molecule type" value="Genomic_DNA"/>
</dbReference>
<keyword evidence="3" id="KW-1185">Reference proteome</keyword>
<dbReference type="SUPFAM" id="SSF53167">
    <property type="entry name" value="Purine and uridine phosphorylases"/>
    <property type="match status" value="1"/>
</dbReference>
<name>A0A1I4RGA1_9BACT</name>
<evidence type="ECO:0000313" key="3">
    <source>
        <dbReference type="Proteomes" id="UP000199611"/>
    </source>
</evidence>
<dbReference type="Pfam" id="PF01048">
    <property type="entry name" value="PNP_UDP_1"/>
    <property type="match status" value="1"/>
</dbReference>
<protein>
    <submittedName>
        <fullName evidence="2">Nucleoside phosphorylase</fullName>
    </submittedName>
</protein>
<organism evidence="2 3">
    <name type="scientific">Thermodesulforhabdus norvegica</name>
    <dbReference type="NCBI Taxonomy" id="39841"/>
    <lineage>
        <taxon>Bacteria</taxon>
        <taxon>Pseudomonadati</taxon>
        <taxon>Thermodesulfobacteriota</taxon>
        <taxon>Syntrophobacteria</taxon>
        <taxon>Syntrophobacterales</taxon>
        <taxon>Thermodesulforhabdaceae</taxon>
        <taxon>Thermodesulforhabdus</taxon>
    </lineage>
</organism>
<sequence length="259" mass="28405">MKTIFDTSRTILGNIPVYETYLTSHPKSSEENVCRHCVLVATGMGPNFWFRHGLRILNHLRPDLLISFGFCGELTASHSDSGLYIPTIFRPPGYHSSSPLPVLSLTLPSSVIKTLAAYGGTVCQAISVPVYVPKKFIATKDTAPSILDMESYFTALVASLFGLPFICLRAKTDGPDDEIPFEVNRLIDSSGFVSIRRVLSYAFGDPGVIVSFFRYFRRSAKAAAVLKEAVLAVLRLPLADLTSIEPPRIMGDSDQLAKD</sequence>
<dbReference type="STRING" id="39841.SAMN05660836_00604"/>
<feature type="domain" description="Nucleoside phosphorylase" evidence="1">
    <location>
        <begin position="37"/>
        <end position="177"/>
    </location>
</feature>
<proteinExistence type="predicted"/>
<gene>
    <name evidence="2" type="ORF">SAMN05660836_00604</name>
</gene>
<reference evidence="2 3" key="1">
    <citation type="submission" date="2016-10" db="EMBL/GenBank/DDBJ databases">
        <authorList>
            <person name="de Groot N.N."/>
        </authorList>
    </citation>
    <scope>NUCLEOTIDE SEQUENCE [LARGE SCALE GENOMIC DNA]</scope>
    <source>
        <strain evidence="2 3">DSM 9990</strain>
    </source>
</reference>
<dbReference type="GO" id="GO:0009116">
    <property type="term" value="P:nucleoside metabolic process"/>
    <property type="evidence" value="ECO:0007669"/>
    <property type="project" value="InterPro"/>
</dbReference>
<dbReference type="GO" id="GO:0003824">
    <property type="term" value="F:catalytic activity"/>
    <property type="evidence" value="ECO:0007669"/>
    <property type="project" value="InterPro"/>
</dbReference>
<dbReference type="InterPro" id="IPR035994">
    <property type="entry name" value="Nucleoside_phosphorylase_sf"/>
</dbReference>
<evidence type="ECO:0000259" key="1">
    <source>
        <dbReference type="Pfam" id="PF01048"/>
    </source>
</evidence>
<dbReference type="Proteomes" id="UP000199611">
    <property type="component" value="Unassembled WGS sequence"/>
</dbReference>